<dbReference type="Proteomes" id="UP000540412">
    <property type="component" value="Unassembled WGS sequence"/>
</dbReference>
<name>A0A7W9PLN1_9NOCA</name>
<dbReference type="EMBL" id="JACHIT010000002">
    <property type="protein sequence ID" value="MBB5917953.1"/>
    <property type="molecule type" value="Genomic_DNA"/>
</dbReference>
<proteinExistence type="predicted"/>
<accession>A0A7W9PLN1</accession>
<dbReference type="PANTHER" id="PTHR40265">
    <property type="entry name" value="BLL2707 PROTEIN"/>
    <property type="match status" value="1"/>
</dbReference>
<dbReference type="InterPro" id="IPR029068">
    <property type="entry name" value="Glyas_Bleomycin-R_OHBP_Dase"/>
</dbReference>
<dbReference type="RefSeq" id="WP_040747724.1">
    <property type="nucleotide sequence ID" value="NZ_JACHIT010000002.1"/>
</dbReference>
<comment type="caution">
    <text evidence="2">The sequence shown here is derived from an EMBL/GenBank/DDBJ whole genome shotgun (WGS) entry which is preliminary data.</text>
</comment>
<sequence length="202" mass="21269">MSGLDHLVLATTRLADTVTTVARLTGVHPVAGGQHVGRGTRNYLLGLGNGAYLEIIGPDPEQPEPRHPRPFGVDDLTGPKLVAWAVRTDGIDAVVAAARAAGSDPGDVTEMSRATPDGEVLRWRLTGPRTGVLPFLIDWGDTRHPTDDLPETKLLSLTAVHPDPESIFPRLQAISADIDLRPGLPAALIATLDGPDGPVALS</sequence>
<dbReference type="Pfam" id="PF13468">
    <property type="entry name" value="Glyoxalase_3"/>
    <property type="match status" value="1"/>
</dbReference>
<feature type="domain" description="Glyoxalase-like" evidence="1">
    <location>
        <begin position="4"/>
        <end position="173"/>
    </location>
</feature>
<organism evidence="2 3">
    <name type="scientific">Nocardia transvalensis</name>
    <dbReference type="NCBI Taxonomy" id="37333"/>
    <lineage>
        <taxon>Bacteria</taxon>
        <taxon>Bacillati</taxon>
        <taxon>Actinomycetota</taxon>
        <taxon>Actinomycetes</taxon>
        <taxon>Mycobacteriales</taxon>
        <taxon>Nocardiaceae</taxon>
        <taxon>Nocardia</taxon>
    </lineage>
</organism>
<dbReference type="InterPro" id="IPR025870">
    <property type="entry name" value="Glyoxalase-like_dom"/>
</dbReference>
<gene>
    <name evidence="2" type="ORF">BJY24_006865</name>
</gene>
<dbReference type="AlphaFoldDB" id="A0A7W9PLN1"/>
<evidence type="ECO:0000313" key="3">
    <source>
        <dbReference type="Proteomes" id="UP000540412"/>
    </source>
</evidence>
<keyword evidence="3" id="KW-1185">Reference proteome</keyword>
<dbReference type="PANTHER" id="PTHR40265:SF1">
    <property type="entry name" value="GLYOXALASE-LIKE DOMAIN-CONTAINING PROTEIN"/>
    <property type="match status" value="1"/>
</dbReference>
<dbReference type="SUPFAM" id="SSF54593">
    <property type="entry name" value="Glyoxalase/Bleomycin resistance protein/Dihydroxybiphenyl dioxygenase"/>
    <property type="match status" value="1"/>
</dbReference>
<reference evidence="2 3" key="1">
    <citation type="submission" date="2020-08" db="EMBL/GenBank/DDBJ databases">
        <title>Sequencing the genomes of 1000 actinobacteria strains.</title>
        <authorList>
            <person name="Klenk H.-P."/>
        </authorList>
    </citation>
    <scope>NUCLEOTIDE SEQUENCE [LARGE SCALE GENOMIC DNA]</scope>
    <source>
        <strain evidence="2 3">DSM 43582</strain>
    </source>
</reference>
<evidence type="ECO:0000313" key="2">
    <source>
        <dbReference type="EMBL" id="MBB5917953.1"/>
    </source>
</evidence>
<dbReference type="Gene3D" id="3.10.180.10">
    <property type="entry name" value="2,3-Dihydroxybiphenyl 1,2-Dioxygenase, domain 1"/>
    <property type="match status" value="1"/>
</dbReference>
<evidence type="ECO:0000259" key="1">
    <source>
        <dbReference type="Pfam" id="PF13468"/>
    </source>
</evidence>
<protein>
    <recommendedName>
        <fullName evidence="1">Glyoxalase-like domain-containing protein</fullName>
    </recommendedName>
</protein>